<accession>A0A371HPC2</accession>
<sequence>MLPHYDDLMVISIMVNKYKIQRVFIDQGSSTNSTFRKMELLESRLEEWPDTLTGFSSEQVEIRGCIEIKTTFGTRRDAW</sequence>
<dbReference type="EMBL" id="QJKJ01002041">
    <property type="protein sequence ID" value="RDY04655.1"/>
    <property type="molecule type" value="Genomic_DNA"/>
</dbReference>
<proteinExistence type="predicted"/>
<keyword evidence="2" id="KW-1185">Reference proteome</keyword>
<reference evidence="1" key="1">
    <citation type="submission" date="2018-05" db="EMBL/GenBank/DDBJ databases">
        <title>Draft genome of Mucuna pruriens seed.</title>
        <authorList>
            <person name="Nnadi N.E."/>
            <person name="Vos R."/>
            <person name="Hasami M.H."/>
            <person name="Devisetty U.K."/>
            <person name="Aguiy J.C."/>
        </authorList>
    </citation>
    <scope>NUCLEOTIDE SEQUENCE [LARGE SCALE GENOMIC DNA]</scope>
    <source>
        <strain evidence="1">JCA_2017</strain>
    </source>
</reference>
<feature type="non-terminal residue" evidence="1">
    <location>
        <position position="1"/>
    </location>
</feature>
<organism evidence="1 2">
    <name type="scientific">Mucuna pruriens</name>
    <name type="common">Velvet bean</name>
    <name type="synonym">Dolichos pruriens</name>
    <dbReference type="NCBI Taxonomy" id="157652"/>
    <lineage>
        <taxon>Eukaryota</taxon>
        <taxon>Viridiplantae</taxon>
        <taxon>Streptophyta</taxon>
        <taxon>Embryophyta</taxon>
        <taxon>Tracheophyta</taxon>
        <taxon>Spermatophyta</taxon>
        <taxon>Magnoliopsida</taxon>
        <taxon>eudicotyledons</taxon>
        <taxon>Gunneridae</taxon>
        <taxon>Pentapetalae</taxon>
        <taxon>rosids</taxon>
        <taxon>fabids</taxon>
        <taxon>Fabales</taxon>
        <taxon>Fabaceae</taxon>
        <taxon>Papilionoideae</taxon>
        <taxon>50 kb inversion clade</taxon>
        <taxon>NPAAA clade</taxon>
        <taxon>indigoferoid/millettioid clade</taxon>
        <taxon>Phaseoleae</taxon>
        <taxon>Mucuna</taxon>
    </lineage>
</organism>
<evidence type="ECO:0000313" key="2">
    <source>
        <dbReference type="Proteomes" id="UP000257109"/>
    </source>
</evidence>
<dbReference type="AlphaFoldDB" id="A0A371HPC2"/>
<comment type="caution">
    <text evidence="1">The sequence shown here is derived from an EMBL/GenBank/DDBJ whole genome shotgun (WGS) entry which is preliminary data.</text>
</comment>
<dbReference type="OrthoDB" id="1400091at2759"/>
<dbReference type="Proteomes" id="UP000257109">
    <property type="component" value="Unassembled WGS sequence"/>
</dbReference>
<name>A0A371HPC2_MUCPR</name>
<protein>
    <submittedName>
        <fullName evidence="1">Uncharacterized protein</fullName>
    </submittedName>
</protein>
<evidence type="ECO:0000313" key="1">
    <source>
        <dbReference type="EMBL" id="RDY04655.1"/>
    </source>
</evidence>
<gene>
    <name evidence="1" type="ORF">CR513_11619</name>
</gene>